<evidence type="ECO:0000256" key="1">
    <source>
        <dbReference type="SAM" id="Phobius"/>
    </source>
</evidence>
<feature type="transmembrane region" description="Helical" evidence="1">
    <location>
        <begin position="100"/>
        <end position="122"/>
    </location>
</feature>
<organism evidence="2 3">
    <name type="scientific">Undibacterium jejuense</name>
    <dbReference type="NCBI Taxonomy" id="1344949"/>
    <lineage>
        <taxon>Bacteria</taxon>
        <taxon>Pseudomonadati</taxon>
        <taxon>Pseudomonadota</taxon>
        <taxon>Betaproteobacteria</taxon>
        <taxon>Burkholderiales</taxon>
        <taxon>Oxalobacteraceae</taxon>
        <taxon>Undibacterium</taxon>
    </lineage>
</organism>
<keyword evidence="1" id="KW-0812">Transmembrane</keyword>
<protein>
    <submittedName>
        <fullName evidence="2">Uncharacterized protein</fullName>
    </submittedName>
</protein>
<accession>A0A923HFB7</accession>
<keyword evidence="3" id="KW-1185">Reference proteome</keyword>
<proteinExistence type="predicted"/>
<dbReference type="EMBL" id="JACOFV010000015">
    <property type="protein sequence ID" value="MBC3863497.1"/>
    <property type="molecule type" value="Genomic_DNA"/>
</dbReference>
<sequence>MYESTVNKIYFRELFGSIAIYLVVLFTSVWIARDMQAGILRLLIALCPMIPVLFSLWAIVRHFRRIDEYLRQWSLENLAMAGGLTAIFSLTYGFMEGIGFPRLSMFVIWGIFMGGWGIIACLRKKLDA</sequence>
<gene>
    <name evidence="2" type="ORF">H8K32_15435</name>
</gene>
<dbReference type="Proteomes" id="UP000634011">
    <property type="component" value="Unassembled WGS sequence"/>
</dbReference>
<keyword evidence="1" id="KW-1133">Transmembrane helix</keyword>
<feature type="transmembrane region" description="Helical" evidence="1">
    <location>
        <begin position="38"/>
        <end position="63"/>
    </location>
</feature>
<dbReference type="AlphaFoldDB" id="A0A923HFB7"/>
<name>A0A923HFB7_9BURK</name>
<evidence type="ECO:0000313" key="3">
    <source>
        <dbReference type="Proteomes" id="UP000634011"/>
    </source>
</evidence>
<feature type="transmembrane region" description="Helical" evidence="1">
    <location>
        <begin position="75"/>
        <end position="94"/>
    </location>
</feature>
<keyword evidence="1" id="KW-0472">Membrane</keyword>
<reference evidence="2" key="1">
    <citation type="submission" date="2020-08" db="EMBL/GenBank/DDBJ databases">
        <title>Novel species isolated from subtropical streams in China.</title>
        <authorList>
            <person name="Lu H."/>
        </authorList>
    </citation>
    <scope>NUCLEOTIDE SEQUENCE</scope>
    <source>
        <strain evidence="2">KACC 12607</strain>
    </source>
</reference>
<comment type="caution">
    <text evidence="2">The sequence shown here is derived from an EMBL/GenBank/DDBJ whole genome shotgun (WGS) entry which is preliminary data.</text>
</comment>
<dbReference type="RefSeq" id="WP_186913445.1">
    <property type="nucleotide sequence ID" value="NZ_JACOFV010000015.1"/>
</dbReference>
<evidence type="ECO:0000313" key="2">
    <source>
        <dbReference type="EMBL" id="MBC3863497.1"/>
    </source>
</evidence>
<feature type="transmembrane region" description="Helical" evidence="1">
    <location>
        <begin position="12"/>
        <end position="32"/>
    </location>
</feature>